<dbReference type="EMBL" id="JANIEX010000817">
    <property type="protein sequence ID" value="KAJ3562911.1"/>
    <property type="molecule type" value="Genomic_DNA"/>
</dbReference>
<gene>
    <name evidence="2" type="ORF">NP233_g9285</name>
</gene>
<feature type="region of interest" description="Disordered" evidence="1">
    <location>
        <begin position="69"/>
        <end position="96"/>
    </location>
</feature>
<feature type="compositionally biased region" description="Low complexity" evidence="1">
    <location>
        <begin position="345"/>
        <end position="357"/>
    </location>
</feature>
<feature type="region of interest" description="Disordered" evidence="1">
    <location>
        <begin position="305"/>
        <end position="357"/>
    </location>
</feature>
<dbReference type="AlphaFoldDB" id="A0AAD5VLA9"/>
<feature type="region of interest" description="Disordered" evidence="1">
    <location>
        <begin position="108"/>
        <end position="155"/>
    </location>
</feature>
<dbReference type="Proteomes" id="UP001213000">
    <property type="component" value="Unassembled WGS sequence"/>
</dbReference>
<feature type="compositionally biased region" description="Low complexity" evidence="1">
    <location>
        <begin position="127"/>
        <end position="138"/>
    </location>
</feature>
<keyword evidence="3" id="KW-1185">Reference proteome</keyword>
<organism evidence="2 3">
    <name type="scientific">Leucocoprinus birnbaumii</name>
    <dbReference type="NCBI Taxonomy" id="56174"/>
    <lineage>
        <taxon>Eukaryota</taxon>
        <taxon>Fungi</taxon>
        <taxon>Dikarya</taxon>
        <taxon>Basidiomycota</taxon>
        <taxon>Agaricomycotina</taxon>
        <taxon>Agaricomycetes</taxon>
        <taxon>Agaricomycetidae</taxon>
        <taxon>Agaricales</taxon>
        <taxon>Agaricineae</taxon>
        <taxon>Agaricaceae</taxon>
        <taxon>Leucocoprinus</taxon>
    </lineage>
</organism>
<evidence type="ECO:0000313" key="3">
    <source>
        <dbReference type="Proteomes" id="UP001213000"/>
    </source>
</evidence>
<feature type="compositionally biased region" description="Polar residues" evidence="1">
    <location>
        <begin position="111"/>
        <end position="126"/>
    </location>
</feature>
<accession>A0AAD5VLA9</accession>
<reference evidence="2" key="1">
    <citation type="submission" date="2022-07" db="EMBL/GenBank/DDBJ databases">
        <title>Genome Sequence of Leucocoprinus birnbaumii.</title>
        <authorList>
            <person name="Buettner E."/>
        </authorList>
    </citation>
    <scope>NUCLEOTIDE SEQUENCE</scope>
    <source>
        <strain evidence="2">VT141</strain>
    </source>
</reference>
<protein>
    <submittedName>
        <fullName evidence="2">Uncharacterized protein</fullName>
    </submittedName>
</protein>
<evidence type="ECO:0000256" key="1">
    <source>
        <dbReference type="SAM" id="MobiDB-lite"/>
    </source>
</evidence>
<feature type="compositionally biased region" description="Low complexity" evidence="1">
    <location>
        <begin position="70"/>
        <end position="95"/>
    </location>
</feature>
<evidence type="ECO:0000313" key="2">
    <source>
        <dbReference type="EMBL" id="KAJ3562911.1"/>
    </source>
</evidence>
<sequence length="376" mass="40598">MAASSSTTSFVVIDSLSASESSGTSSENDGRVVRFDNECVLIPEYTSRRGPRVVTTSYSLPLWKRRGAGTAAASDSESTDDPTSSTAAPLLSSSPEETHVVLRVPIPRFVRQTSRSPGPSRGTSARSLSTSPTIPLTSCLVQRTPSSPASDTRGYLFPHSLSRRTAHPVYQRRQDDLTIPLRACCPDCFRITDQCLKEGSTWQEKFTRGARRRRSASLDSTPSSGIGGAISAGQKGAFVPGSFDDRMPPPTLSITVDEVDKRRRSHDHSSTSDNVDDDGEGTRSGLSLGRSTALTIHDRDYSADSLISDSSSSDHSQPHSGLLPQRKASPIAEEDENELFPLPSPRRSPNSSRSSCITQSISWAKPKYLKLLSAPK</sequence>
<feature type="region of interest" description="Disordered" evidence="1">
    <location>
        <begin position="205"/>
        <end position="291"/>
    </location>
</feature>
<comment type="caution">
    <text evidence="2">The sequence shown here is derived from an EMBL/GenBank/DDBJ whole genome shotgun (WGS) entry which is preliminary data.</text>
</comment>
<name>A0AAD5VLA9_9AGAR</name>
<feature type="compositionally biased region" description="Polar residues" evidence="1">
    <location>
        <begin position="139"/>
        <end position="150"/>
    </location>
</feature>
<feature type="compositionally biased region" description="Low complexity" evidence="1">
    <location>
        <begin position="305"/>
        <end position="315"/>
    </location>
</feature>
<proteinExistence type="predicted"/>